<evidence type="ECO:0000256" key="7">
    <source>
        <dbReference type="ARBA" id="ARBA00022842"/>
    </source>
</evidence>
<dbReference type="GO" id="GO:0008976">
    <property type="term" value="F:polyphosphate kinase activity"/>
    <property type="evidence" value="ECO:0007669"/>
    <property type="project" value="UniProtKB-UniRule"/>
</dbReference>
<comment type="PTM">
    <text evidence="8 9">An intermediate of this reaction is the autophosphorylated ppk in which a phosphate is covalently linked to a histidine residue through a N-P bond.</text>
</comment>
<feature type="domain" description="PLD phosphodiesterase" evidence="11">
    <location>
        <begin position="601"/>
        <end position="631"/>
    </location>
</feature>
<dbReference type="SUPFAM" id="SSF143724">
    <property type="entry name" value="PHP14-like"/>
    <property type="match status" value="1"/>
</dbReference>
<dbReference type="SUPFAM" id="SSF56024">
    <property type="entry name" value="Phospholipase D/nuclease"/>
    <property type="match status" value="2"/>
</dbReference>
<dbReference type="GO" id="GO:0006799">
    <property type="term" value="P:polyphosphate biosynthetic process"/>
    <property type="evidence" value="ECO:0007669"/>
    <property type="project" value="UniProtKB-UniRule"/>
</dbReference>
<comment type="catalytic activity">
    <reaction evidence="8 9">
        <text>[phosphate](n) + ATP = [phosphate](n+1) + ADP</text>
        <dbReference type="Rhea" id="RHEA:19573"/>
        <dbReference type="Rhea" id="RHEA-COMP:9859"/>
        <dbReference type="Rhea" id="RHEA-COMP:14280"/>
        <dbReference type="ChEBI" id="CHEBI:16838"/>
        <dbReference type="ChEBI" id="CHEBI:30616"/>
        <dbReference type="ChEBI" id="CHEBI:456216"/>
        <dbReference type="EC" id="2.7.4.1"/>
    </reaction>
</comment>
<evidence type="ECO:0000313" key="13">
    <source>
        <dbReference type="Proteomes" id="UP000004699"/>
    </source>
</evidence>
<dbReference type="InterPro" id="IPR001736">
    <property type="entry name" value="PLipase_D/transphosphatidylase"/>
</dbReference>
<dbReference type="EC" id="2.7.4.1" evidence="8 9"/>
<dbReference type="Proteomes" id="UP000004699">
    <property type="component" value="Unassembled WGS sequence"/>
</dbReference>
<dbReference type="PANTHER" id="PTHR30218">
    <property type="entry name" value="POLYPHOSPHATE KINASE"/>
    <property type="match status" value="1"/>
</dbReference>
<dbReference type="eggNOG" id="COG0855">
    <property type="taxonomic scope" value="Bacteria"/>
</dbReference>
<dbReference type="InterPro" id="IPR025200">
    <property type="entry name" value="PPK_C_dom2"/>
</dbReference>
<evidence type="ECO:0000313" key="12">
    <source>
        <dbReference type="EMBL" id="EED34543.1"/>
    </source>
</evidence>
<keyword evidence="2 8" id="KW-0808">Transferase</keyword>
<dbReference type="Gene3D" id="1.20.58.310">
    <property type="entry name" value="Polyphosphate kinase N-terminal domain"/>
    <property type="match status" value="1"/>
</dbReference>
<feature type="binding site" evidence="8">
    <location>
        <position position="606"/>
    </location>
    <ligand>
        <name>ATP</name>
        <dbReference type="ChEBI" id="CHEBI:30616"/>
    </ligand>
</feature>
<dbReference type="AlphaFoldDB" id="B8KRJ9"/>
<keyword evidence="13" id="KW-1185">Reference proteome</keyword>
<evidence type="ECO:0000256" key="4">
    <source>
        <dbReference type="ARBA" id="ARBA00022741"/>
    </source>
</evidence>
<dbReference type="NCBIfam" id="NF003917">
    <property type="entry name" value="PRK05443.1-1"/>
    <property type="match status" value="1"/>
</dbReference>
<dbReference type="InterPro" id="IPR024953">
    <property type="entry name" value="PP_kinase_middle"/>
</dbReference>
<dbReference type="Pfam" id="PF02503">
    <property type="entry name" value="PP_kinase"/>
    <property type="match status" value="1"/>
</dbReference>
<dbReference type="Gene3D" id="3.30.870.10">
    <property type="entry name" value="Endonuclease Chain A"/>
    <property type="match status" value="2"/>
</dbReference>
<comment type="cofactor">
    <cofactor evidence="8">
        <name>Mg(2+)</name>
        <dbReference type="ChEBI" id="CHEBI:18420"/>
    </cofactor>
</comment>
<dbReference type="InterPro" id="IPR036830">
    <property type="entry name" value="PP_kinase_middle_dom_sf"/>
</dbReference>
<gene>
    <name evidence="8 12" type="primary">ppk</name>
    <name evidence="12" type="ORF">NOR51B_480</name>
</gene>
<evidence type="ECO:0000256" key="3">
    <source>
        <dbReference type="ARBA" id="ARBA00022723"/>
    </source>
</evidence>
<dbReference type="HAMAP" id="MF_00347">
    <property type="entry name" value="Polyphosphate_kinase"/>
    <property type="match status" value="1"/>
</dbReference>
<feature type="binding site" evidence="8">
    <location>
        <position position="61"/>
    </location>
    <ligand>
        <name>ATP</name>
        <dbReference type="ChEBI" id="CHEBI:30616"/>
    </ligand>
</feature>
<evidence type="ECO:0000256" key="8">
    <source>
        <dbReference type="HAMAP-Rule" id="MF_00347"/>
    </source>
</evidence>
<dbReference type="STRING" id="565045.NOR51B_480"/>
<evidence type="ECO:0000256" key="5">
    <source>
        <dbReference type="ARBA" id="ARBA00022777"/>
    </source>
</evidence>
<dbReference type="GO" id="GO:0009358">
    <property type="term" value="C:polyphosphate kinase complex"/>
    <property type="evidence" value="ECO:0007669"/>
    <property type="project" value="InterPro"/>
</dbReference>
<evidence type="ECO:0000256" key="9">
    <source>
        <dbReference type="RuleBase" id="RU003800"/>
    </source>
</evidence>
<evidence type="ECO:0000256" key="2">
    <source>
        <dbReference type="ARBA" id="ARBA00022679"/>
    </source>
</evidence>
<feature type="binding site" evidence="8">
    <location>
        <position position="419"/>
    </location>
    <ligand>
        <name>Mg(2+)</name>
        <dbReference type="ChEBI" id="CHEBI:18420"/>
    </ligand>
</feature>
<sequence>MEASAGMSNEITIRLADLDESLFMPRELSWLSFNERVLQEAMDSSVPLIQRVRYLGIFSSNLDEFFRVRVAEVRRLISVSRGSHRQRAKELLTAIQARVVELQAEFDGVYDAVLAELAARKIYLINETQLDEGQAAFVQEFFHEKVLPELEPILLRDDQPIPNLTDESLYLAVALETTRGPQYAVIEVPTDRLDRFIEIPKRKGKGKRGRVFIVLDNIIRACMKQVFRGVFTIKSAQAYCFKFSRDAELEIDASITESLIEKMASSLKQRRKADAVRFVFDGAMPENLLSYLRKRFGFGKYDSLIPGGRYHNSKDFIAFPNAGPKYLEFKPLPPIEIPRLESGANCFETIREQDVLLYYPYHSFDYIVDVLKTAALDPDVLAIKICLYRVARDSRVVDALINAINNGKRVMAVVELAARFDEQANIQWAQRLTDAGIEVIFGIMGLKVHSKLFLIERRESGATRYYSHIGTGNFNEKTARLYTDFALLTFDQAIGQDVAKVFDFLKYSYRRPDYKLLLVSPHNSRSGLLALIEQEIRNARDGYRAAIILKCNNLVDRQLSMKLYEASQSGVEIRLIIRGMCALLPQVSGISENIEAISIVDRYLEHPRVYVFHNRGRPRYFIGSADLMTRNIDYRVEALCPVNGEDNQKIIQDILDQQWFDNVKARTLDAEQRNAMPRRNSKGGKIRSQESIHRYLSAGKLPRYPKTFMRKPSRRRRKGGG</sequence>
<dbReference type="CDD" id="cd09164">
    <property type="entry name" value="PLDc_EcPPK1_C1_like"/>
    <property type="match status" value="1"/>
</dbReference>
<comment type="similarity">
    <text evidence="8 9">Belongs to the polyphosphate kinase 1 (PPK1) family.</text>
</comment>
<dbReference type="Pfam" id="PF13089">
    <property type="entry name" value="PP_kinase_N"/>
    <property type="match status" value="1"/>
</dbReference>
<dbReference type="InterPro" id="IPR003414">
    <property type="entry name" value="PP_kinase"/>
</dbReference>
<evidence type="ECO:0000259" key="11">
    <source>
        <dbReference type="PROSITE" id="PS50035"/>
    </source>
</evidence>
<protein>
    <recommendedName>
        <fullName evidence="8 9">Polyphosphate kinase</fullName>
        <ecNumber evidence="8 9">2.7.4.1</ecNumber>
    </recommendedName>
    <alternativeName>
        <fullName evidence="8">ATP-polyphosphate phosphotransferase</fullName>
    </alternativeName>
    <alternativeName>
        <fullName evidence="8">Polyphosphoric acid kinase</fullName>
    </alternativeName>
</protein>
<dbReference type="HOGENOM" id="CLU_009678_6_1_6"/>
<dbReference type="PIRSF" id="PIRSF015589">
    <property type="entry name" value="PP_kinase"/>
    <property type="match status" value="1"/>
</dbReference>
<dbReference type="PANTHER" id="PTHR30218:SF0">
    <property type="entry name" value="POLYPHOSPHATE KINASE"/>
    <property type="match status" value="1"/>
</dbReference>
<organism evidence="12 13">
    <name type="scientific">Luminiphilus syltensis NOR5-1B</name>
    <dbReference type="NCBI Taxonomy" id="565045"/>
    <lineage>
        <taxon>Bacteria</taxon>
        <taxon>Pseudomonadati</taxon>
        <taxon>Pseudomonadota</taxon>
        <taxon>Gammaproteobacteria</taxon>
        <taxon>Cellvibrionales</taxon>
        <taxon>Halieaceae</taxon>
        <taxon>Luminiphilus</taxon>
    </lineage>
</organism>
<evidence type="ECO:0000256" key="6">
    <source>
        <dbReference type="ARBA" id="ARBA00022840"/>
    </source>
</evidence>
<dbReference type="FunFam" id="3.30.870.10:FF:000001">
    <property type="entry name" value="Polyphosphate kinase"/>
    <property type="match status" value="1"/>
</dbReference>
<reference evidence="13" key="1">
    <citation type="journal article" date="2013" name="BMC Microbiol.">
        <title>Taxonomy and evolution of bacteriochlorophyll a-containing members of the OM60/NOR5 clade of marine gammaproteobacteria: description of Luminiphilus syltensis gen. nov., sp. nov., reclassification of Haliea rubra as Pseudohaliea rubra gen. nov., comb. nov., and emendation of Chromatocurvus halotolerans.</title>
        <authorList>
            <person name="Spring S."/>
            <person name="Riedel T."/>
            <person name="Sproer C."/>
            <person name="Yan S."/>
            <person name="Harder J."/>
            <person name="Fuchs B.M."/>
        </authorList>
    </citation>
    <scope>NUCLEOTIDE SEQUENCE [LARGE SCALE GENOMIC DNA]</scope>
    <source>
        <strain evidence="13">NOR51-B</strain>
    </source>
</reference>
<feature type="binding site" evidence="8">
    <location>
        <position position="578"/>
    </location>
    <ligand>
        <name>ATP</name>
        <dbReference type="ChEBI" id="CHEBI:30616"/>
    </ligand>
</feature>
<keyword evidence="7 8" id="KW-0460">Magnesium</keyword>
<comment type="function">
    <text evidence="8 9">Catalyzes the reversible transfer of the terminal phosphate of ATP to form a long-chain polyphosphate (polyP).</text>
</comment>
<dbReference type="Pfam" id="PF17941">
    <property type="entry name" value="PP_kinase_C_1"/>
    <property type="match status" value="1"/>
</dbReference>
<feature type="domain" description="PLD phosphodiesterase" evidence="11">
    <location>
        <begin position="444"/>
        <end position="478"/>
    </location>
</feature>
<feature type="binding site" evidence="8">
    <location>
        <position position="482"/>
    </location>
    <ligand>
        <name>ATP</name>
        <dbReference type="ChEBI" id="CHEBI:30616"/>
    </ligand>
</feature>
<name>B8KRJ9_9GAMM</name>
<dbReference type="InterPro" id="IPR041108">
    <property type="entry name" value="PP_kinase_C_1"/>
</dbReference>
<dbReference type="EMBL" id="DS999411">
    <property type="protein sequence ID" value="EED34543.1"/>
    <property type="molecule type" value="Genomic_DNA"/>
</dbReference>
<keyword evidence="6 8" id="KW-0067">ATP-binding</keyword>
<accession>B8KRJ9</accession>
<proteinExistence type="inferred from homology"/>
<dbReference type="NCBIfam" id="TIGR03705">
    <property type="entry name" value="poly_P_kin"/>
    <property type="match status" value="1"/>
</dbReference>
<dbReference type="InterPro" id="IPR036832">
    <property type="entry name" value="PPK_N_dom_sf"/>
</dbReference>
<dbReference type="Pfam" id="PF13090">
    <property type="entry name" value="PP_kinase_C"/>
    <property type="match status" value="1"/>
</dbReference>
<feature type="compositionally biased region" description="Basic residues" evidence="10">
    <location>
        <begin position="708"/>
        <end position="721"/>
    </location>
</feature>
<dbReference type="InterPro" id="IPR025198">
    <property type="entry name" value="PPK_N_dom"/>
</dbReference>
<evidence type="ECO:0000256" key="10">
    <source>
        <dbReference type="SAM" id="MobiDB-lite"/>
    </source>
</evidence>
<dbReference type="SUPFAM" id="SSF140356">
    <property type="entry name" value="PPK N-terminal domain-like"/>
    <property type="match status" value="1"/>
</dbReference>
<dbReference type="GO" id="GO:0046872">
    <property type="term" value="F:metal ion binding"/>
    <property type="evidence" value="ECO:0007669"/>
    <property type="project" value="UniProtKB-KW"/>
</dbReference>
<dbReference type="GO" id="GO:0005524">
    <property type="term" value="F:ATP binding"/>
    <property type="evidence" value="ECO:0007669"/>
    <property type="project" value="UniProtKB-KW"/>
</dbReference>
<evidence type="ECO:0000256" key="1">
    <source>
        <dbReference type="ARBA" id="ARBA00022553"/>
    </source>
</evidence>
<keyword evidence="4 8" id="KW-0547">Nucleotide-binding</keyword>
<keyword evidence="5 8" id="KW-0418">Kinase</keyword>
<dbReference type="CDD" id="cd09167">
    <property type="entry name" value="PLDc_EcPPK1_C2_like"/>
    <property type="match status" value="1"/>
</dbReference>
<keyword evidence="3 8" id="KW-0479">Metal-binding</keyword>
<dbReference type="Gene3D" id="3.30.1840.10">
    <property type="entry name" value="Polyphosphate kinase middle domain"/>
    <property type="match status" value="1"/>
</dbReference>
<dbReference type="PROSITE" id="PS50035">
    <property type="entry name" value="PLD"/>
    <property type="match status" value="2"/>
</dbReference>
<feature type="active site" description="Phosphohistidine intermediate" evidence="8">
    <location>
        <position position="449"/>
    </location>
</feature>
<feature type="region of interest" description="Disordered" evidence="10">
    <location>
        <begin position="673"/>
        <end position="721"/>
    </location>
</feature>
<feature type="binding site" evidence="8">
    <location>
        <position position="389"/>
    </location>
    <ligand>
        <name>Mg(2+)</name>
        <dbReference type="ChEBI" id="CHEBI:18420"/>
    </ligand>
</feature>
<keyword evidence="1 8" id="KW-0597">Phosphoprotein</keyword>